<accession>A0A2Z6QGG2</accession>
<dbReference type="GO" id="GO:0005524">
    <property type="term" value="F:ATP binding"/>
    <property type="evidence" value="ECO:0007669"/>
    <property type="project" value="InterPro"/>
</dbReference>
<dbReference type="Pfam" id="PF07714">
    <property type="entry name" value="PK_Tyr_Ser-Thr"/>
    <property type="match status" value="1"/>
</dbReference>
<dbReference type="Proteomes" id="UP000247702">
    <property type="component" value="Unassembled WGS sequence"/>
</dbReference>
<proteinExistence type="predicted"/>
<evidence type="ECO:0000313" key="3">
    <source>
        <dbReference type="Proteomes" id="UP000247702"/>
    </source>
</evidence>
<gene>
    <name evidence="2" type="ORF">RclHR1_10530007</name>
</gene>
<sequence length="1106" mass="131730">MEELRSLSFHNDKCKECDHYFCFVKYFQQNFKNWTSGNEYIDKFIKDTQLSAHGDTKKALEWITFDRFRNIKYIEKIGIYKANWVDGLIYEWDSENKNWKRFCENMFITLKSLSNPKNITIESMNEIRLDYKFYGITQDPQTKNYMMVLNDKCKKCNYICNAMHFQNNFDIWTSGNKYIDKFIQDTQLSAHNNVKDALEWISYERFYDIKFIAKFGVYRANLIDETKKHRNDYKQYYIRVDKNMVVTLKNLINPKNVTLEFMNEIKIDYEFYGITQDPQTKNYMVVLGDKCKKCNRVCNAIHFQHNFKNWTSGNDYIDRFIQDTQLSAHDDTKEALEWIPHDRFYGIEIIKKIGVYRANWIDGYISYWDNWKQNWMRYDQNILVTLRCLNNSENITTEFINKIKIDHCIYGITQDLQTKNYMIVLNDKCKKCNYVCNAIRFQHNFKSWTSGNDDIDKFIQDTQLSAHNDNDVKKALEWIPYNRFENNKFVTEWNVWIDGNIRYWDKKNQNWERHNQNMRITLKNLNNPKNVKLELTNKLTKSYGITQDPQTKNYVMVLSDKCKKCYYECKAVYFQENFENWTSGNDDIDKLIQDDQLSAHKDVREALEWIPYKRFYDIKYIKQIGIYEANLGNMFAFLKSFNNPKNAILEFKNEFTKPNGITQDPQTKNYMMVLNDKCKECNKVCEARYFHKNFINWSSGNNDIDRLIRNIQLSVHYDGQYELYTIEWIPYDRFKNIEYIAKGGFGKVYKANWIDGHIEKWDSKNKNWIRNGKNMLVALKSLNNSKNVTFEFMNEVTLHHKGRKGNVFIAEFYGITQDPETKNYMMVLDYAEGGSLRNYLNKVYNELDWNSKIANLDDIAFGLLSIHKKELIHRDLHIGNILKHISRCVITDMGLCKPANYKSLENSKSNVYGILPYIAPEILRGQEYTKASDIYSFGIIMYEVISGLPPYYDLSHDNNLAIKICQGLRPRFNIKVPQLIIHLIKRCLDANPLVRPKVDEIEDILYRWKPKQHYYQPELQEQIKEADEINKYSSNDRIPLTNLGISYKTHSEAIYASRSLNFNNLPEPKNSDDYYKQTDNIISLEFSESLQIDISQLNINEYDQNI</sequence>
<dbReference type="Gene3D" id="1.10.510.10">
    <property type="entry name" value="Transferase(Phosphotransferase) domain 1"/>
    <property type="match status" value="1"/>
</dbReference>
<protein>
    <recommendedName>
        <fullName evidence="1">Protein kinase domain-containing protein</fullName>
    </recommendedName>
</protein>
<dbReference type="GO" id="GO:0004674">
    <property type="term" value="F:protein serine/threonine kinase activity"/>
    <property type="evidence" value="ECO:0007669"/>
    <property type="project" value="TreeGrafter"/>
</dbReference>
<dbReference type="InterPro" id="IPR051681">
    <property type="entry name" value="Ser/Thr_Kinases-Pseudokinases"/>
</dbReference>
<dbReference type="AlphaFoldDB" id="A0A2Z6QGG2"/>
<dbReference type="PROSITE" id="PS50011">
    <property type="entry name" value="PROTEIN_KINASE_DOM"/>
    <property type="match status" value="1"/>
</dbReference>
<evidence type="ECO:0000259" key="1">
    <source>
        <dbReference type="PROSITE" id="PS50011"/>
    </source>
</evidence>
<comment type="caution">
    <text evidence="2">The sequence shown here is derived from an EMBL/GenBank/DDBJ whole genome shotgun (WGS) entry which is preliminary data.</text>
</comment>
<dbReference type="InterPro" id="IPR011009">
    <property type="entry name" value="Kinase-like_dom_sf"/>
</dbReference>
<dbReference type="EMBL" id="BEXD01000062">
    <property type="protein sequence ID" value="GBB83874.1"/>
    <property type="molecule type" value="Genomic_DNA"/>
</dbReference>
<dbReference type="Gene3D" id="1.10.10.1010">
    <property type="entry name" value="Intein homing endonuclease, domain IV"/>
    <property type="match status" value="6"/>
</dbReference>
<organism evidence="2 3">
    <name type="scientific">Rhizophagus clarus</name>
    <dbReference type="NCBI Taxonomy" id="94130"/>
    <lineage>
        <taxon>Eukaryota</taxon>
        <taxon>Fungi</taxon>
        <taxon>Fungi incertae sedis</taxon>
        <taxon>Mucoromycota</taxon>
        <taxon>Glomeromycotina</taxon>
        <taxon>Glomeromycetes</taxon>
        <taxon>Glomerales</taxon>
        <taxon>Glomeraceae</taxon>
        <taxon>Rhizophagus</taxon>
    </lineage>
</organism>
<reference evidence="2 3" key="1">
    <citation type="submission" date="2017-11" db="EMBL/GenBank/DDBJ databases">
        <title>The genome of Rhizophagus clarus HR1 reveals common genetic basis of auxotrophy among arbuscular mycorrhizal fungi.</title>
        <authorList>
            <person name="Kobayashi Y."/>
        </authorList>
    </citation>
    <scope>NUCLEOTIDE SEQUENCE [LARGE SCALE GENOMIC DNA]</scope>
    <source>
        <strain evidence="2 3">HR1</strain>
    </source>
</reference>
<keyword evidence="3" id="KW-1185">Reference proteome</keyword>
<dbReference type="InterPro" id="IPR001245">
    <property type="entry name" value="Ser-Thr/Tyr_kinase_cat_dom"/>
</dbReference>
<name>A0A2Z6QGG2_9GLOM</name>
<dbReference type="InterPro" id="IPR000719">
    <property type="entry name" value="Prot_kinase_dom"/>
</dbReference>
<feature type="domain" description="Protein kinase" evidence="1">
    <location>
        <begin position="734"/>
        <end position="1016"/>
    </location>
</feature>
<dbReference type="SUPFAM" id="SSF56112">
    <property type="entry name" value="Protein kinase-like (PK-like)"/>
    <property type="match status" value="1"/>
</dbReference>
<evidence type="ECO:0000313" key="2">
    <source>
        <dbReference type="EMBL" id="GBB83874.1"/>
    </source>
</evidence>
<dbReference type="PANTHER" id="PTHR44329">
    <property type="entry name" value="SERINE/THREONINE-PROTEIN KINASE TNNI3K-RELATED"/>
    <property type="match status" value="1"/>
</dbReference>